<name>A0ABX0MI34_9BURK</name>
<dbReference type="RefSeq" id="WP_167081389.1">
    <property type="nucleotide sequence ID" value="NZ_VVIW01000035.1"/>
</dbReference>
<organism evidence="1 2">
    <name type="scientific">Massilia aquatica</name>
    <dbReference type="NCBI Taxonomy" id="2609000"/>
    <lineage>
        <taxon>Bacteria</taxon>
        <taxon>Pseudomonadati</taxon>
        <taxon>Pseudomonadota</taxon>
        <taxon>Betaproteobacteria</taxon>
        <taxon>Burkholderiales</taxon>
        <taxon>Oxalobacteraceae</taxon>
        <taxon>Telluria group</taxon>
        <taxon>Massilia</taxon>
    </lineage>
</organism>
<sequence length="133" mass="15346">MLSKSHLSNLVKLETEFNAAVENRVAAREAADSVEFRWRALLEMYEHADKLQRALKKNRFHEEEALFATVYRSLAALQTKTEVLYRSAEVKYENAHTAAKKDFYLLEEARKSAALSTLKNEQLATEEIQLKDL</sequence>
<proteinExistence type="predicted"/>
<evidence type="ECO:0000313" key="1">
    <source>
        <dbReference type="EMBL" id="NHZ44587.1"/>
    </source>
</evidence>
<evidence type="ECO:0008006" key="3">
    <source>
        <dbReference type="Google" id="ProtNLM"/>
    </source>
</evidence>
<protein>
    <recommendedName>
        <fullName evidence="3">Flagellar FliJ protein</fullName>
    </recommendedName>
</protein>
<evidence type="ECO:0000313" key="2">
    <source>
        <dbReference type="Proteomes" id="UP000819052"/>
    </source>
</evidence>
<gene>
    <name evidence="1" type="ORF">F1609_31180</name>
</gene>
<accession>A0ABX0MI34</accession>
<keyword evidence="2" id="KW-1185">Reference proteome</keyword>
<dbReference type="Proteomes" id="UP000819052">
    <property type="component" value="Unassembled WGS sequence"/>
</dbReference>
<comment type="caution">
    <text evidence="1">The sequence shown here is derived from an EMBL/GenBank/DDBJ whole genome shotgun (WGS) entry which is preliminary data.</text>
</comment>
<dbReference type="EMBL" id="VVIW01000035">
    <property type="protein sequence ID" value="NHZ44587.1"/>
    <property type="molecule type" value="Genomic_DNA"/>
</dbReference>
<reference evidence="1 2" key="1">
    <citation type="submission" date="2019-09" db="EMBL/GenBank/DDBJ databases">
        <title>Taxonomy of Antarctic Massilia spp.: description of Massilia rubra sp. nov., Massilia aquatica sp. nov., Massilia mucilaginosa sp. nov., Massilia frigida sp. nov. isolated from streams, lakes and regoliths.</title>
        <authorList>
            <person name="Holochova P."/>
            <person name="Sedlacek I."/>
            <person name="Kralova S."/>
            <person name="Maslanova I."/>
            <person name="Busse H.-J."/>
            <person name="Stankova E."/>
            <person name="Vrbovska V."/>
            <person name="Kovarovic V."/>
            <person name="Bartak M."/>
            <person name="Svec P."/>
            <person name="Pantucek R."/>
        </authorList>
    </citation>
    <scope>NUCLEOTIDE SEQUENCE [LARGE SCALE GENOMIC DNA]</scope>
    <source>
        <strain evidence="1 2">CCM 8693</strain>
    </source>
</reference>